<keyword evidence="8" id="KW-1185">Reference proteome</keyword>
<keyword evidence="3 5" id="KW-1133">Transmembrane helix</keyword>
<evidence type="ECO:0000256" key="4">
    <source>
        <dbReference type="ARBA" id="ARBA00023136"/>
    </source>
</evidence>
<dbReference type="Proteomes" id="UP001139089">
    <property type="component" value="Unassembled WGS sequence"/>
</dbReference>
<dbReference type="PANTHER" id="PTHR37422:SF21">
    <property type="entry name" value="EXOQ-LIKE PROTEIN"/>
    <property type="match status" value="1"/>
</dbReference>
<feature type="transmembrane region" description="Helical" evidence="5">
    <location>
        <begin position="98"/>
        <end position="118"/>
    </location>
</feature>
<dbReference type="GO" id="GO:0016020">
    <property type="term" value="C:membrane"/>
    <property type="evidence" value="ECO:0007669"/>
    <property type="project" value="UniProtKB-SubCell"/>
</dbReference>
<dbReference type="InterPro" id="IPR051533">
    <property type="entry name" value="WaaL-like"/>
</dbReference>
<comment type="subcellular location">
    <subcellularLocation>
        <location evidence="1">Membrane</location>
        <topology evidence="1">Multi-pass membrane protein</topology>
    </subcellularLocation>
</comment>
<feature type="transmembrane region" description="Helical" evidence="5">
    <location>
        <begin position="396"/>
        <end position="414"/>
    </location>
</feature>
<feature type="transmembrane region" description="Helical" evidence="5">
    <location>
        <begin position="266"/>
        <end position="291"/>
    </location>
</feature>
<gene>
    <name evidence="7" type="ORF">LRX75_08275</name>
</gene>
<proteinExistence type="predicted"/>
<reference evidence="7" key="1">
    <citation type="submission" date="2021-12" db="EMBL/GenBank/DDBJ databases">
        <authorList>
            <person name="Li Y."/>
        </authorList>
    </citation>
    <scope>NUCLEOTIDE SEQUENCE</scope>
    <source>
        <strain evidence="7">DKSPLA3</strain>
    </source>
</reference>
<feature type="transmembrane region" description="Helical" evidence="5">
    <location>
        <begin position="124"/>
        <end position="144"/>
    </location>
</feature>
<feature type="transmembrane region" description="Helical" evidence="5">
    <location>
        <begin position="72"/>
        <end position="91"/>
    </location>
</feature>
<feature type="transmembrane region" description="Helical" evidence="5">
    <location>
        <begin position="365"/>
        <end position="384"/>
    </location>
</feature>
<dbReference type="EMBL" id="JAJOZR010000004">
    <property type="protein sequence ID" value="MCD7109038.1"/>
    <property type="molecule type" value="Genomic_DNA"/>
</dbReference>
<dbReference type="AlphaFoldDB" id="A0A9X1NTI7"/>
<evidence type="ECO:0000256" key="2">
    <source>
        <dbReference type="ARBA" id="ARBA00022692"/>
    </source>
</evidence>
<evidence type="ECO:0000256" key="5">
    <source>
        <dbReference type="SAM" id="Phobius"/>
    </source>
</evidence>
<accession>A0A9X1NTI7</accession>
<sequence length="450" mass="49655">MSIGNVPAAPTPVLAGAVLSKEPLWLRRFLELMLCAFLAYVFTDGTLIAVNSGVSDMTSLVLDSGEGDASRQIFYIGIAILLLLIAARHGLSNVVSPVPASVFIVVFWCFCSVSWAIIPDISLRRVILATIIIFATITIVSALGPLRVTQLLYRILAFFVVANMLSVVLLPGYAIHSERELDTALVGAWHGLMPHKNIASAVTALSAIVFGYHAFLARSWKSAVLLVLSVIFLLGTRGKTSLGIVVPCLFAGIMYNHAFRTERQKFLMFASIFLFVAGLAVFAMVFTPLLAQIFDDPASFTGRVAIWDIVLRYVEEYPMTGAGFGSFWLIGQDSPILRIGGDMPWLFGIAHSHNGYLEMLVTTGVPGLVLTIIMFVIVPFYSFVMADPYWRKINGLYFGIWLFAVVYNLLETHIMNRDRQVWVIMLIAIQVAFLHRKREAGTGPRIVLDN</sequence>
<dbReference type="PANTHER" id="PTHR37422">
    <property type="entry name" value="TEICHURONIC ACID BIOSYNTHESIS PROTEIN TUAE"/>
    <property type="match status" value="1"/>
</dbReference>
<dbReference type="InterPro" id="IPR007016">
    <property type="entry name" value="O-antigen_ligase-rel_domated"/>
</dbReference>
<feature type="transmembrane region" description="Helical" evidence="5">
    <location>
        <begin position="151"/>
        <end position="175"/>
    </location>
</feature>
<evidence type="ECO:0000256" key="3">
    <source>
        <dbReference type="ARBA" id="ARBA00022989"/>
    </source>
</evidence>
<dbReference type="RefSeq" id="WP_231813411.1">
    <property type="nucleotide sequence ID" value="NZ_JAJOZR010000004.1"/>
</dbReference>
<evidence type="ECO:0000313" key="8">
    <source>
        <dbReference type="Proteomes" id="UP001139089"/>
    </source>
</evidence>
<feature type="domain" description="O-antigen ligase-related" evidence="6">
    <location>
        <begin position="223"/>
        <end position="371"/>
    </location>
</feature>
<comment type="caution">
    <text evidence="7">The sequence shown here is derived from an EMBL/GenBank/DDBJ whole genome shotgun (WGS) entry which is preliminary data.</text>
</comment>
<dbReference type="GO" id="GO:0016874">
    <property type="term" value="F:ligase activity"/>
    <property type="evidence" value="ECO:0007669"/>
    <property type="project" value="UniProtKB-KW"/>
</dbReference>
<feature type="transmembrane region" description="Helical" evidence="5">
    <location>
        <begin position="195"/>
        <end position="212"/>
    </location>
</feature>
<organism evidence="7 8">
    <name type="scientific">Rhizobium quercicola</name>
    <dbReference type="NCBI Taxonomy" id="2901226"/>
    <lineage>
        <taxon>Bacteria</taxon>
        <taxon>Pseudomonadati</taxon>
        <taxon>Pseudomonadota</taxon>
        <taxon>Alphaproteobacteria</taxon>
        <taxon>Hyphomicrobiales</taxon>
        <taxon>Rhizobiaceae</taxon>
        <taxon>Rhizobium/Agrobacterium group</taxon>
        <taxon>Rhizobium</taxon>
    </lineage>
</organism>
<evidence type="ECO:0000259" key="6">
    <source>
        <dbReference type="Pfam" id="PF04932"/>
    </source>
</evidence>
<keyword evidence="4 5" id="KW-0472">Membrane</keyword>
<feature type="transmembrane region" description="Helical" evidence="5">
    <location>
        <begin position="242"/>
        <end position="259"/>
    </location>
</feature>
<evidence type="ECO:0000313" key="7">
    <source>
        <dbReference type="EMBL" id="MCD7109038.1"/>
    </source>
</evidence>
<dbReference type="Pfam" id="PF04932">
    <property type="entry name" value="Wzy_C"/>
    <property type="match status" value="1"/>
</dbReference>
<protein>
    <submittedName>
        <fullName evidence="7">O-antigen ligase family protein</fullName>
    </submittedName>
</protein>
<feature type="transmembrane region" description="Helical" evidence="5">
    <location>
        <begin position="219"/>
        <end position="236"/>
    </location>
</feature>
<keyword evidence="2 5" id="KW-0812">Transmembrane</keyword>
<keyword evidence="7" id="KW-0436">Ligase</keyword>
<feature type="transmembrane region" description="Helical" evidence="5">
    <location>
        <begin position="29"/>
        <end position="52"/>
    </location>
</feature>
<evidence type="ECO:0000256" key="1">
    <source>
        <dbReference type="ARBA" id="ARBA00004141"/>
    </source>
</evidence>
<name>A0A9X1NTI7_9HYPH</name>